<dbReference type="GO" id="GO:0106408">
    <property type="term" value="F:diadenylate cyclase activity"/>
    <property type="evidence" value="ECO:0007669"/>
    <property type="project" value="UniProtKB-EC"/>
</dbReference>
<dbReference type="InterPro" id="IPR003390">
    <property type="entry name" value="DNA_integrity_scan_DisA_N"/>
</dbReference>
<comment type="cofactor">
    <cofactor evidence="2">
        <name>Mg(2+)</name>
        <dbReference type="ChEBI" id="CHEBI:18420"/>
    </cofactor>
</comment>
<dbReference type="SUPFAM" id="SSF47781">
    <property type="entry name" value="RuvA domain 2-like"/>
    <property type="match status" value="1"/>
</dbReference>
<evidence type="ECO:0000256" key="11">
    <source>
        <dbReference type="ARBA" id="ARBA00066492"/>
    </source>
</evidence>
<dbReference type="PANTHER" id="PTHR34185">
    <property type="entry name" value="DIADENYLATE CYCLASE"/>
    <property type="match status" value="1"/>
</dbReference>
<reference evidence="13 14" key="1">
    <citation type="submission" date="2020-08" db="EMBL/GenBank/DDBJ databases">
        <title>Genomic Encyclopedia of Type Strains, Phase IV (KMG-IV): sequencing the most valuable type-strain genomes for metagenomic binning, comparative biology and taxonomic classification.</title>
        <authorList>
            <person name="Goeker M."/>
        </authorList>
    </citation>
    <scope>NUCLEOTIDE SEQUENCE [LARGE SCALE GENOMIC DNA]</scope>
    <source>
        <strain evidence="13 14">DSM 21769</strain>
    </source>
</reference>
<dbReference type="AlphaFoldDB" id="A0A841PRL9"/>
<keyword evidence="3 13" id="KW-0808">Transferase</keyword>
<dbReference type="Gene3D" id="3.40.1700.10">
    <property type="entry name" value="DNA integrity scanning protein, DisA, N-terminal domain"/>
    <property type="match status" value="1"/>
</dbReference>
<evidence type="ECO:0000256" key="10">
    <source>
        <dbReference type="ARBA" id="ARBA00023204"/>
    </source>
</evidence>
<keyword evidence="10" id="KW-0234">DNA repair</keyword>
<protein>
    <recommendedName>
        <fullName evidence="11">diadenylate cyclase</fullName>
        <ecNumber evidence="11">2.7.7.85</ecNumber>
    </recommendedName>
</protein>
<keyword evidence="4 13" id="KW-0548">Nucleotidyltransferase</keyword>
<feature type="domain" description="DAC" evidence="12">
    <location>
        <begin position="7"/>
        <end position="145"/>
    </location>
</feature>
<dbReference type="InterPro" id="IPR023763">
    <property type="entry name" value="DNA_integrity_scanning_protein"/>
</dbReference>
<dbReference type="FunFam" id="3.40.1700.10:FF:000001">
    <property type="entry name" value="DNA integrity scanning protein DisA"/>
    <property type="match status" value="1"/>
</dbReference>
<evidence type="ECO:0000256" key="1">
    <source>
        <dbReference type="ARBA" id="ARBA00000877"/>
    </source>
</evidence>
<keyword evidence="14" id="KW-1185">Reference proteome</keyword>
<dbReference type="GO" id="GO:0003677">
    <property type="term" value="F:DNA binding"/>
    <property type="evidence" value="ECO:0007669"/>
    <property type="project" value="UniProtKB-KW"/>
</dbReference>
<evidence type="ECO:0000256" key="5">
    <source>
        <dbReference type="ARBA" id="ARBA00022741"/>
    </source>
</evidence>
<dbReference type="GO" id="GO:0004016">
    <property type="term" value="F:adenylate cyclase activity"/>
    <property type="evidence" value="ECO:0007669"/>
    <property type="project" value="TreeGrafter"/>
</dbReference>
<dbReference type="InterPro" id="IPR010994">
    <property type="entry name" value="RuvA_2-like"/>
</dbReference>
<evidence type="ECO:0000313" key="14">
    <source>
        <dbReference type="Proteomes" id="UP000568839"/>
    </source>
</evidence>
<dbReference type="Gene3D" id="1.20.1260.110">
    <property type="entry name" value="DNA integrity scanning linker region"/>
    <property type="match status" value="1"/>
</dbReference>
<keyword evidence="8" id="KW-0460">Magnesium</keyword>
<evidence type="ECO:0000256" key="2">
    <source>
        <dbReference type="ARBA" id="ARBA00001946"/>
    </source>
</evidence>
<evidence type="ECO:0000256" key="6">
    <source>
        <dbReference type="ARBA" id="ARBA00022763"/>
    </source>
</evidence>
<dbReference type="InterPro" id="IPR018906">
    <property type="entry name" value="DNA_integrity_scan_DisA_link"/>
</dbReference>
<keyword evidence="5" id="KW-0547">Nucleotide-binding</keyword>
<keyword evidence="9" id="KW-0238">DNA-binding</keyword>
<dbReference type="Pfam" id="PF02457">
    <property type="entry name" value="DAC"/>
    <property type="match status" value="1"/>
</dbReference>
<dbReference type="Gene3D" id="1.10.150.20">
    <property type="entry name" value="5' to 3' exonuclease, C-terminal subdomain"/>
    <property type="match status" value="1"/>
</dbReference>
<accession>A0A841PRL9</accession>
<name>A0A841PRL9_9BACL</name>
<evidence type="ECO:0000256" key="4">
    <source>
        <dbReference type="ARBA" id="ARBA00022695"/>
    </source>
</evidence>
<dbReference type="HAMAP" id="MF_01438">
    <property type="entry name" value="DisA"/>
    <property type="match status" value="1"/>
</dbReference>
<dbReference type="InterPro" id="IPR038331">
    <property type="entry name" value="DisA_sf"/>
</dbReference>
<sequence>MKDRDRAHFINNVFPFLAPGTPLREGVDNVLRARTGGLIIVGFSDSVRKIVDGGFQIEADYTPAQLYELAKMDGAIILSKNAQKILFANVQLVPDSKIHSNETGMRHRTAERVAKTTGELVIAISERRNVITLYQTDHRYTLKDMGVILTKANQAIQTLEKYKAVLDQSITNLGALEFENLVTFQDVSQVIHRVEMVLRVKRELITYVHELGNEGRLITMQLNELLNNVEQEAFLLLKDYVNDEQIDASEAFHDLQVLSERKPLNDDMILRLLGKARKKEDQDRTLLPRGYRLLHRIPRLPSSIIDNIVDYFGTLDAFSHASLEELDRVEGIGETRANMVKEGIQRVQEQLFIDRHI</sequence>
<dbReference type="Proteomes" id="UP000568839">
    <property type="component" value="Unassembled WGS sequence"/>
</dbReference>
<dbReference type="Pfam" id="PF10635">
    <property type="entry name" value="DisA-linker"/>
    <property type="match status" value="1"/>
</dbReference>
<evidence type="ECO:0000256" key="3">
    <source>
        <dbReference type="ARBA" id="ARBA00022679"/>
    </source>
</evidence>
<evidence type="ECO:0000256" key="7">
    <source>
        <dbReference type="ARBA" id="ARBA00022840"/>
    </source>
</evidence>
<organism evidence="13 14">
    <name type="scientific">Geomicrobium halophilum</name>
    <dbReference type="NCBI Taxonomy" id="549000"/>
    <lineage>
        <taxon>Bacteria</taxon>
        <taxon>Bacillati</taxon>
        <taxon>Bacillota</taxon>
        <taxon>Bacilli</taxon>
        <taxon>Bacillales</taxon>
        <taxon>Geomicrobium</taxon>
    </lineage>
</organism>
<proteinExistence type="inferred from homology"/>
<dbReference type="EC" id="2.7.7.85" evidence="11"/>
<evidence type="ECO:0000259" key="12">
    <source>
        <dbReference type="PROSITE" id="PS51794"/>
    </source>
</evidence>
<keyword evidence="7" id="KW-0067">ATP-binding</keyword>
<evidence type="ECO:0000256" key="9">
    <source>
        <dbReference type="ARBA" id="ARBA00023125"/>
    </source>
</evidence>
<keyword evidence="6" id="KW-0227">DNA damage</keyword>
<comment type="catalytic activity">
    <reaction evidence="1">
        <text>2 ATP = 3',3'-c-di-AMP + 2 diphosphate</text>
        <dbReference type="Rhea" id="RHEA:35655"/>
        <dbReference type="ChEBI" id="CHEBI:30616"/>
        <dbReference type="ChEBI" id="CHEBI:33019"/>
        <dbReference type="ChEBI" id="CHEBI:71500"/>
        <dbReference type="EC" id="2.7.7.85"/>
    </reaction>
</comment>
<dbReference type="EMBL" id="JACHHJ010000007">
    <property type="protein sequence ID" value="MBB6451429.1"/>
    <property type="molecule type" value="Genomic_DNA"/>
</dbReference>
<dbReference type="InterPro" id="IPR036888">
    <property type="entry name" value="DNA_integrity_DisA_N_sf"/>
</dbReference>
<dbReference type="GO" id="GO:0006281">
    <property type="term" value="P:DNA repair"/>
    <property type="evidence" value="ECO:0007669"/>
    <property type="project" value="UniProtKB-KW"/>
</dbReference>
<dbReference type="GO" id="GO:0005524">
    <property type="term" value="F:ATP binding"/>
    <property type="evidence" value="ECO:0007669"/>
    <property type="project" value="UniProtKB-KW"/>
</dbReference>
<dbReference type="RefSeq" id="WP_184405583.1">
    <property type="nucleotide sequence ID" value="NZ_JACHHJ010000007.1"/>
</dbReference>
<comment type="caution">
    <text evidence="13">The sequence shown here is derived from an EMBL/GenBank/DDBJ whole genome shotgun (WGS) entry which is preliminary data.</text>
</comment>
<dbReference type="InterPro" id="IPR050338">
    <property type="entry name" value="DisA"/>
</dbReference>
<dbReference type="SUPFAM" id="SSF143597">
    <property type="entry name" value="YojJ-like"/>
    <property type="match status" value="1"/>
</dbReference>
<evidence type="ECO:0000313" key="13">
    <source>
        <dbReference type="EMBL" id="MBB6451429.1"/>
    </source>
</evidence>
<dbReference type="PANTHER" id="PTHR34185:SF3">
    <property type="entry name" value="DNA INTEGRITY SCANNING PROTEIN DISA"/>
    <property type="match status" value="1"/>
</dbReference>
<dbReference type="NCBIfam" id="NF010009">
    <property type="entry name" value="PRK13482.1"/>
    <property type="match status" value="1"/>
</dbReference>
<gene>
    <name evidence="13" type="ORF">HNR44_003440</name>
</gene>
<dbReference type="PROSITE" id="PS51794">
    <property type="entry name" value="DAC"/>
    <property type="match status" value="1"/>
</dbReference>
<evidence type="ECO:0000256" key="8">
    <source>
        <dbReference type="ARBA" id="ARBA00022842"/>
    </source>
</evidence>